<feature type="region of interest" description="Disordered" evidence="1">
    <location>
        <begin position="294"/>
        <end position="322"/>
    </location>
</feature>
<dbReference type="EMBL" id="KZ451979">
    <property type="protein sequence ID" value="PKA55591.1"/>
    <property type="molecule type" value="Genomic_DNA"/>
</dbReference>
<dbReference type="AlphaFoldDB" id="A0A2I0AJ81"/>
<evidence type="ECO:0000313" key="3">
    <source>
        <dbReference type="EMBL" id="PKA55591.1"/>
    </source>
</evidence>
<dbReference type="PANTHER" id="PTHR31805:SF16">
    <property type="entry name" value="FORMIN-LIKE PROTEIN (DUF1421)"/>
    <property type="match status" value="1"/>
</dbReference>
<feature type="domain" description="DUF1421" evidence="2">
    <location>
        <begin position="413"/>
        <end position="453"/>
    </location>
</feature>
<feature type="region of interest" description="Disordered" evidence="1">
    <location>
        <begin position="334"/>
        <end position="370"/>
    </location>
</feature>
<dbReference type="PANTHER" id="PTHR31805">
    <property type="entry name" value="RECEPTOR-LIKE KINASE, PUTATIVE (DUF1421)-RELATED"/>
    <property type="match status" value="1"/>
</dbReference>
<reference evidence="3 4" key="1">
    <citation type="journal article" date="2017" name="Nature">
        <title>The Apostasia genome and the evolution of orchids.</title>
        <authorList>
            <person name="Zhang G.Q."/>
            <person name="Liu K.W."/>
            <person name="Li Z."/>
            <person name="Lohaus R."/>
            <person name="Hsiao Y.Y."/>
            <person name="Niu S.C."/>
            <person name="Wang J.Y."/>
            <person name="Lin Y.C."/>
            <person name="Xu Q."/>
            <person name="Chen L.J."/>
            <person name="Yoshida K."/>
            <person name="Fujiwara S."/>
            <person name="Wang Z.W."/>
            <person name="Zhang Y.Q."/>
            <person name="Mitsuda N."/>
            <person name="Wang M."/>
            <person name="Liu G.H."/>
            <person name="Pecoraro L."/>
            <person name="Huang H.X."/>
            <person name="Xiao X.J."/>
            <person name="Lin M."/>
            <person name="Wu X.Y."/>
            <person name="Wu W.L."/>
            <person name="Chen Y.Y."/>
            <person name="Chang S.B."/>
            <person name="Sakamoto S."/>
            <person name="Ohme-Takagi M."/>
            <person name="Yagi M."/>
            <person name="Zeng S.J."/>
            <person name="Shen C.Y."/>
            <person name="Yeh C.M."/>
            <person name="Luo Y.B."/>
            <person name="Tsai W.C."/>
            <person name="Van de Peer Y."/>
            <person name="Liu Z.J."/>
        </authorList>
    </citation>
    <scope>NUCLEOTIDE SEQUENCE [LARGE SCALE GENOMIC DNA]</scope>
    <source>
        <strain evidence="4">cv. Shenzhen</strain>
        <tissue evidence="3">Stem</tissue>
    </source>
</reference>
<dbReference type="OrthoDB" id="549883at2759"/>
<feature type="region of interest" description="Disordered" evidence="1">
    <location>
        <begin position="158"/>
        <end position="178"/>
    </location>
</feature>
<accession>A0A2I0AJ81</accession>
<organism evidence="3 4">
    <name type="scientific">Apostasia shenzhenica</name>
    <dbReference type="NCBI Taxonomy" id="1088818"/>
    <lineage>
        <taxon>Eukaryota</taxon>
        <taxon>Viridiplantae</taxon>
        <taxon>Streptophyta</taxon>
        <taxon>Embryophyta</taxon>
        <taxon>Tracheophyta</taxon>
        <taxon>Spermatophyta</taxon>
        <taxon>Magnoliopsida</taxon>
        <taxon>Liliopsida</taxon>
        <taxon>Asparagales</taxon>
        <taxon>Orchidaceae</taxon>
        <taxon>Apostasioideae</taxon>
        <taxon>Apostasia</taxon>
    </lineage>
</organism>
<protein>
    <recommendedName>
        <fullName evidence="2">DUF1421 domain-containing protein</fullName>
    </recommendedName>
</protein>
<dbReference type="STRING" id="1088818.A0A2I0AJ81"/>
<feature type="compositionally biased region" description="Low complexity" evidence="1">
    <location>
        <begin position="334"/>
        <end position="344"/>
    </location>
</feature>
<sequence length="466" mass="51562">MASGGSSARLAAGSRSFDLGSDDVLCSYADYTPQQEQRANAKLSDPLGKDHRENRVGRPLASVYGEPEEFSREEVTSAVEKCMKRYADDLTRQLEGISGRLTLLELCCYKLERSIGEFRSDMIQDQSEADLKLKSLQKHVNGVHKSVQILGHKQEVDETQEELTESQLSQKRLDTTNRKPNEFATAAASQPKSQNNDADPSKQQLALFLPHQMLSSRSLPLPASAPDQTLTPIRHPADPQDRSVPNNARLALSVPCQISSSSSLPIRAPDQTHAFIPLSTATCERYYLNQPNSYYPLQNQHPPTELHPQLKSRAQSPLPRHPNFAAATLPIQQHPSPQYQQPWSPTQPPSSQPPNPYATYNPNQPFTQGGGYMASNGQVCNPVYVIDASRYPHQQNLLPGNHTNQILQSHPHGGLIQKAVDMGYSRDWVVNVVHRMGENGEPVGLDALLDRLSRSASGVCYRQSLG</sequence>
<feature type="compositionally biased region" description="Polar residues" evidence="1">
    <location>
        <begin position="358"/>
        <end position="367"/>
    </location>
</feature>
<dbReference type="InterPro" id="IPR010820">
    <property type="entry name" value="DUF1421"/>
</dbReference>
<feature type="compositionally biased region" description="Pro residues" evidence="1">
    <location>
        <begin position="345"/>
        <end position="356"/>
    </location>
</feature>
<dbReference type="Proteomes" id="UP000236161">
    <property type="component" value="Unassembled WGS sequence"/>
</dbReference>
<keyword evidence="4" id="KW-1185">Reference proteome</keyword>
<evidence type="ECO:0000259" key="2">
    <source>
        <dbReference type="Pfam" id="PF07223"/>
    </source>
</evidence>
<name>A0A2I0AJ81_9ASPA</name>
<feature type="region of interest" description="Disordered" evidence="1">
    <location>
        <begin position="217"/>
        <end position="242"/>
    </location>
</feature>
<gene>
    <name evidence="3" type="ORF">AXF42_Ash006793</name>
</gene>
<evidence type="ECO:0000256" key="1">
    <source>
        <dbReference type="SAM" id="MobiDB-lite"/>
    </source>
</evidence>
<proteinExistence type="predicted"/>
<evidence type="ECO:0000313" key="4">
    <source>
        <dbReference type="Proteomes" id="UP000236161"/>
    </source>
</evidence>
<dbReference type="Pfam" id="PF07223">
    <property type="entry name" value="DUF1421"/>
    <property type="match status" value="1"/>
</dbReference>
<feature type="compositionally biased region" description="Low complexity" evidence="1">
    <location>
        <begin position="217"/>
        <end position="226"/>
    </location>
</feature>